<feature type="compositionally biased region" description="Basic and acidic residues" evidence="1">
    <location>
        <begin position="8"/>
        <end position="43"/>
    </location>
</feature>
<name>A0ABS9LDY1_9MICC</name>
<dbReference type="EMBL" id="JAKLTQ010000034">
    <property type="protein sequence ID" value="MCG2624889.1"/>
    <property type="molecule type" value="Genomic_DNA"/>
</dbReference>
<dbReference type="RefSeq" id="WP_237827352.1">
    <property type="nucleotide sequence ID" value="NZ_JAKLTQ010000034.1"/>
</dbReference>
<dbReference type="Proteomes" id="UP001165368">
    <property type="component" value="Unassembled WGS sequence"/>
</dbReference>
<evidence type="ECO:0000313" key="2">
    <source>
        <dbReference type="EMBL" id="MCG2624889.1"/>
    </source>
</evidence>
<reference evidence="2" key="1">
    <citation type="submission" date="2022-01" db="EMBL/GenBank/DDBJ databases">
        <authorList>
            <person name="Jo J.-H."/>
            <person name="Im W.-T."/>
        </authorList>
    </citation>
    <scope>NUCLEOTIDE SEQUENCE</scope>
    <source>
        <strain evidence="2">I2-34</strain>
    </source>
</reference>
<evidence type="ECO:0000313" key="3">
    <source>
        <dbReference type="Proteomes" id="UP001165368"/>
    </source>
</evidence>
<proteinExistence type="predicted"/>
<comment type="caution">
    <text evidence="2">The sequence shown here is derived from an EMBL/GenBank/DDBJ whole genome shotgun (WGS) entry which is preliminary data.</text>
</comment>
<feature type="region of interest" description="Disordered" evidence="1">
    <location>
        <begin position="1"/>
        <end position="43"/>
    </location>
</feature>
<protein>
    <submittedName>
        <fullName evidence="2">Uncharacterized protein</fullName>
    </submittedName>
</protein>
<keyword evidence="3" id="KW-1185">Reference proteome</keyword>
<accession>A0ABS9LDY1</accession>
<evidence type="ECO:0000256" key="1">
    <source>
        <dbReference type="SAM" id="MobiDB-lite"/>
    </source>
</evidence>
<organism evidence="2 3">
    <name type="scientific">Arthrobacter hankyongi</name>
    <dbReference type="NCBI Taxonomy" id="2904801"/>
    <lineage>
        <taxon>Bacteria</taxon>
        <taxon>Bacillati</taxon>
        <taxon>Actinomycetota</taxon>
        <taxon>Actinomycetes</taxon>
        <taxon>Micrococcales</taxon>
        <taxon>Micrococcaceae</taxon>
        <taxon>Arthrobacter</taxon>
    </lineage>
</organism>
<gene>
    <name evidence="2" type="ORF">LVY72_23650</name>
</gene>
<sequence length="71" mass="8253">MCYSSYRDFGRGVQKDVGKETARKPEAHPTPKPEEHPEPRVQAEASRLRDFINRRKVHKAVPATDRMHEKV</sequence>